<keyword evidence="6 7" id="KW-0472">Membrane</keyword>
<dbReference type="STRING" id="1805282.AUJ44_01785"/>
<feature type="domain" description="P-type ATPase A" evidence="8">
    <location>
        <begin position="81"/>
        <end position="177"/>
    </location>
</feature>
<dbReference type="InterPro" id="IPR059000">
    <property type="entry name" value="ATPase_P-type_domA"/>
</dbReference>
<dbReference type="InterPro" id="IPR023299">
    <property type="entry name" value="ATPase_P-typ_cyto_dom_N"/>
</dbReference>
<evidence type="ECO:0000313" key="9">
    <source>
        <dbReference type="EMBL" id="OIO32720.1"/>
    </source>
</evidence>
<dbReference type="PRINTS" id="PR00120">
    <property type="entry name" value="HATPASE"/>
</dbReference>
<keyword evidence="4" id="KW-1278">Translocase</keyword>
<evidence type="ECO:0000256" key="2">
    <source>
        <dbReference type="ARBA" id="ARBA00022692"/>
    </source>
</evidence>
<dbReference type="GO" id="GO:0016887">
    <property type="term" value="F:ATP hydrolysis activity"/>
    <property type="evidence" value="ECO:0007669"/>
    <property type="project" value="InterPro"/>
</dbReference>
<dbReference type="AlphaFoldDB" id="A0A1J4V9J6"/>
<dbReference type="SUPFAM" id="SSF56784">
    <property type="entry name" value="HAD-like"/>
    <property type="match status" value="1"/>
</dbReference>
<protein>
    <recommendedName>
        <fullName evidence="8">P-type ATPase A domain-containing protein</fullName>
    </recommendedName>
</protein>
<dbReference type="SUPFAM" id="SSF81665">
    <property type="entry name" value="Calcium ATPase, transmembrane domain M"/>
    <property type="match status" value="1"/>
</dbReference>
<evidence type="ECO:0000256" key="3">
    <source>
        <dbReference type="ARBA" id="ARBA00022842"/>
    </source>
</evidence>
<reference evidence="9 10" key="1">
    <citation type="journal article" date="2016" name="Environ. Microbiol.">
        <title>Genomic resolution of a cold subsurface aquifer community provides metabolic insights for novel microbes adapted to high CO concentrations.</title>
        <authorList>
            <person name="Probst A.J."/>
            <person name="Castelle C.J."/>
            <person name="Singh A."/>
            <person name="Brown C.T."/>
            <person name="Anantharaman K."/>
            <person name="Sharon I."/>
            <person name="Hug L.A."/>
            <person name="Burstein D."/>
            <person name="Emerson J.B."/>
            <person name="Thomas B.C."/>
            <person name="Banfield J.F."/>
        </authorList>
    </citation>
    <scope>NUCLEOTIDE SEQUENCE [LARGE SCALE GENOMIC DNA]</scope>
    <source>
        <strain evidence="9">CG1_02_47_685</strain>
    </source>
</reference>
<proteinExistence type="predicted"/>
<dbReference type="Pfam" id="PF00122">
    <property type="entry name" value="E1-E2_ATPase"/>
    <property type="match status" value="1"/>
</dbReference>
<dbReference type="PANTHER" id="PTHR24093:SF508">
    <property type="entry name" value="CALCIUM-TRANSPORTING ATPASE CTPE"/>
    <property type="match status" value="1"/>
</dbReference>
<feature type="transmembrane region" description="Helical" evidence="7">
    <location>
        <begin position="191"/>
        <end position="212"/>
    </location>
</feature>
<dbReference type="SUPFAM" id="SSF81653">
    <property type="entry name" value="Calcium ATPase, transduction domain A"/>
    <property type="match status" value="1"/>
</dbReference>
<feature type="transmembrane region" description="Helical" evidence="7">
    <location>
        <begin position="46"/>
        <end position="62"/>
    </location>
</feature>
<feature type="transmembrane region" description="Helical" evidence="7">
    <location>
        <begin position="685"/>
        <end position="705"/>
    </location>
</feature>
<evidence type="ECO:0000256" key="4">
    <source>
        <dbReference type="ARBA" id="ARBA00022967"/>
    </source>
</evidence>
<dbReference type="PANTHER" id="PTHR24093">
    <property type="entry name" value="CATION TRANSPORTING ATPASE"/>
    <property type="match status" value="1"/>
</dbReference>
<dbReference type="Proteomes" id="UP000183206">
    <property type="component" value="Unassembled WGS sequence"/>
</dbReference>
<dbReference type="InterPro" id="IPR023214">
    <property type="entry name" value="HAD_sf"/>
</dbReference>
<dbReference type="Gene3D" id="2.70.150.10">
    <property type="entry name" value="Calcium-transporting ATPase, cytoplasmic transduction domain A"/>
    <property type="match status" value="1"/>
</dbReference>
<feature type="transmembrane region" description="Helical" evidence="7">
    <location>
        <begin position="21"/>
        <end position="40"/>
    </location>
</feature>
<accession>A0A1J4V9J6</accession>
<evidence type="ECO:0000259" key="8">
    <source>
        <dbReference type="Pfam" id="PF00122"/>
    </source>
</evidence>
<dbReference type="SFLD" id="SFLDF00027">
    <property type="entry name" value="p-type_atpase"/>
    <property type="match status" value="1"/>
</dbReference>
<dbReference type="InterPro" id="IPR023298">
    <property type="entry name" value="ATPase_P-typ_TM_dom_sf"/>
</dbReference>
<dbReference type="SFLD" id="SFLDG00002">
    <property type="entry name" value="C1.7:_P-type_atpase_like"/>
    <property type="match status" value="1"/>
</dbReference>
<dbReference type="PRINTS" id="PR00119">
    <property type="entry name" value="CATATPASE"/>
</dbReference>
<dbReference type="PROSITE" id="PS01229">
    <property type="entry name" value="COF_2"/>
    <property type="match status" value="1"/>
</dbReference>
<dbReference type="GO" id="GO:0005886">
    <property type="term" value="C:plasma membrane"/>
    <property type="evidence" value="ECO:0007669"/>
    <property type="project" value="TreeGrafter"/>
</dbReference>
<keyword evidence="5 7" id="KW-1133">Transmembrane helix</keyword>
<feature type="transmembrane region" description="Helical" evidence="7">
    <location>
        <begin position="615"/>
        <end position="633"/>
    </location>
</feature>
<dbReference type="Gene3D" id="1.20.1110.10">
    <property type="entry name" value="Calcium-transporting ATPase, transmembrane domain"/>
    <property type="match status" value="1"/>
</dbReference>
<dbReference type="InterPro" id="IPR001757">
    <property type="entry name" value="P_typ_ATPase"/>
</dbReference>
<dbReference type="GO" id="GO:0005388">
    <property type="term" value="F:P-type calcium transporter activity"/>
    <property type="evidence" value="ECO:0007669"/>
    <property type="project" value="TreeGrafter"/>
</dbReference>
<feature type="transmembrane region" description="Helical" evidence="7">
    <location>
        <begin position="752"/>
        <end position="770"/>
    </location>
</feature>
<dbReference type="PROSITE" id="PS00154">
    <property type="entry name" value="ATPASE_E1_E2"/>
    <property type="match status" value="1"/>
</dbReference>
<dbReference type="InterPro" id="IPR008250">
    <property type="entry name" value="ATPase_P-typ_transduc_dom_A_sf"/>
</dbReference>
<dbReference type="Pfam" id="PF00702">
    <property type="entry name" value="Hydrolase"/>
    <property type="match status" value="1"/>
</dbReference>
<evidence type="ECO:0000313" key="10">
    <source>
        <dbReference type="Proteomes" id="UP000183206"/>
    </source>
</evidence>
<evidence type="ECO:0000256" key="5">
    <source>
        <dbReference type="ARBA" id="ARBA00022989"/>
    </source>
</evidence>
<dbReference type="EMBL" id="MNVO01000028">
    <property type="protein sequence ID" value="OIO32720.1"/>
    <property type="molecule type" value="Genomic_DNA"/>
</dbReference>
<comment type="subcellular location">
    <subcellularLocation>
        <location evidence="1">Membrane</location>
    </subcellularLocation>
</comment>
<dbReference type="InterPro" id="IPR044492">
    <property type="entry name" value="P_typ_ATPase_HD_dom"/>
</dbReference>
<evidence type="ECO:0000256" key="7">
    <source>
        <dbReference type="SAM" id="Phobius"/>
    </source>
</evidence>
<organism evidence="9 10">
    <name type="scientific">Candidatus Nomurabacteria bacterium CG1_02_47_685</name>
    <dbReference type="NCBI Taxonomy" id="1805282"/>
    <lineage>
        <taxon>Bacteria</taxon>
        <taxon>Candidatus Nomuraibacteriota</taxon>
    </lineage>
</organism>
<feature type="transmembrane region" description="Helical" evidence="7">
    <location>
        <begin position="224"/>
        <end position="250"/>
    </location>
</feature>
<dbReference type="Gene3D" id="3.40.50.1000">
    <property type="entry name" value="HAD superfamily/HAD-like"/>
    <property type="match status" value="1"/>
</dbReference>
<feature type="transmembrane region" description="Helical" evidence="7">
    <location>
        <begin position="717"/>
        <end position="740"/>
    </location>
</feature>
<feature type="transmembrane region" description="Helical" evidence="7">
    <location>
        <begin position="654"/>
        <end position="673"/>
    </location>
</feature>
<keyword evidence="3" id="KW-0460">Magnesium</keyword>
<dbReference type="InterPro" id="IPR036412">
    <property type="entry name" value="HAD-like_sf"/>
</dbReference>
<dbReference type="GO" id="GO:0005524">
    <property type="term" value="F:ATP binding"/>
    <property type="evidence" value="ECO:0007669"/>
    <property type="project" value="InterPro"/>
</dbReference>
<dbReference type="InterPro" id="IPR018303">
    <property type="entry name" value="ATPase_P-typ_P_site"/>
</dbReference>
<keyword evidence="2 7" id="KW-0812">Transmembrane</keyword>
<comment type="caution">
    <text evidence="9">The sequence shown here is derived from an EMBL/GenBank/DDBJ whole genome shotgun (WGS) entry which is preliminary data.</text>
</comment>
<sequence length="791" mass="86342">MSRLEPYRRVLCDIRPILSRHVFVLVNAIILGVILLLITFDNAESGIFLGIIVVVNIFLGAGQDIRARISLETLQMMTALKVVRFDAEGDETEILSEEVMRGDRIKLRLGDQIPCDGTLVSSEGLEVSEALLSGESDSFPKNAGDSVQGGSIVTAGTGIFEAQEDFRKSRMATMTEDAKKYAAKPSPIQQAITHIITVTGYVLLVSIVFVVARGMIAHDPSVRIVLNVGALASTLVPQGLVVITTLLFAFGASSYMEKGVLFQEINATEKLGRIKNLCMDKTGTLTENTLVVEALHAAPGHSSDEARTLTIDYNRGAKDSSRTMAAVADYLGDRAVITAITDALPFSSWRQYGAVRTGDGTVIFVGSPDALIPYMRSDEERKWLIEHIENNSREGKRILCVARTTANDIPRVLDHADLSAVGAFILTSELRKGVRDAVAFFQNRGVRIRIISGDNTETVRFVACDAGVRGTEEAITGKEIAAWSDVELDERIDRYSIFARVVPEQKARIVEALKRTGFTAMIGDGINDALAIKKADLGISMFEGAPATRRLASVVLMDNRFTALPGGVELADNFIRNIEVFTSAFMNQTLIGMFFFIIVSILGNSYPLTPLNISFINYFTVGLPGILVAYWAVRPIGVVPPTPSEPFLKRVMPFVFWCSLVEAVAVAIAYVVSPAYFSASGSNTLVGFTFILLGFIFFALAPLVYRGTFAPIEKLHMAAFGILEIILIVVAVNIPIIVRFFEITTPLPSTRYIQIACAVAFSAGVVQYLFMKRFFIRRLGVTVPAASQLLQ</sequence>
<dbReference type="Gene3D" id="3.40.1110.10">
    <property type="entry name" value="Calcium-transporting ATPase, cytoplasmic domain N"/>
    <property type="match status" value="1"/>
</dbReference>
<dbReference type="SFLD" id="SFLDS00003">
    <property type="entry name" value="Haloacid_Dehalogenase"/>
    <property type="match status" value="1"/>
</dbReference>
<evidence type="ECO:0000256" key="1">
    <source>
        <dbReference type="ARBA" id="ARBA00004370"/>
    </source>
</evidence>
<dbReference type="NCBIfam" id="TIGR01494">
    <property type="entry name" value="ATPase_P-type"/>
    <property type="match status" value="2"/>
</dbReference>
<name>A0A1J4V9J6_9BACT</name>
<gene>
    <name evidence="9" type="ORF">AUJ44_01785</name>
</gene>
<feature type="transmembrane region" description="Helical" evidence="7">
    <location>
        <begin position="584"/>
        <end position="603"/>
    </location>
</feature>
<evidence type="ECO:0000256" key="6">
    <source>
        <dbReference type="ARBA" id="ARBA00023136"/>
    </source>
</evidence>